<dbReference type="GO" id="GO:0008745">
    <property type="term" value="F:N-acetylmuramoyl-L-alanine amidase activity"/>
    <property type="evidence" value="ECO:0007669"/>
    <property type="project" value="InterPro"/>
</dbReference>
<dbReference type="EMBL" id="QRNS01000007">
    <property type="protein sequence ID" value="RHK64358.1"/>
    <property type="molecule type" value="Genomic_DNA"/>
</dbReference>
<dbReference type="Proteomes" id="UP000284152">
    <property type="component" value="Unassembled WGS sequence"/>
</dbReference>
<organism evidence="2 3">
    <name type="scientific">Dorea formicigenerans</name>
    <dbReference type="NCBI Taxonomy" id="39486"/>
    <lineage>
        <taxon>Bacteria</taxon>
        <taxon>Bacillati</taxon>
        <taxon>Bacillota</taxon>
        <taxon>Clostridia</taxon>
        <taxon>Lachnospirales</taxon>
        <taxon>Lachnospiraceae</taxon>
        <taxon>Dorea</taxon>
    </lineage>
</organism>
<dbReference type="InterPro" id="IPR002502">
    <property type="entry name" value="Amidase_domain"/>
</dbReference>
<reference evidence="2 3" key="1">
    <citation type="submission" date="2018-08" db="EMBL/GenBank/DDBJ databases">
        <title>A genome reference for cultivated species of the human gut microbiota.</title>
        <authorList>
            <person name="Zou Y."/>
            <person name="Xue W."/>
            <person name="Luo G."/>
        </authorList>
    </citation>
    <scope>NUCLEOTIDE SEQUENCE [LARGE SCALE GENOMIC DNA]</scope>
    <source>
        <strain evidence="2 3">AF42-21</strain>
    </source>
</reference>
<feature type="domain" description="N-acetylmuramoyl-L-alanine amidase" evidence="1">
    <location>
        <begin position="24"/>
        <end position="161"/>
    </location>
</feature>
<protein>
    <submittedName>
        <fullName evidence="2">N-acetylmuramoyl-L-alanine amidase</fullName>
    </submittedName>
</protein>
<dbReference type="InterPro" id="IPR036505">
    <property type="entry name" value="Amidase/PGRP_sf"/>
</dbReference>
<dbReference type="SUPFAM" id="SSF55846">
    <property type="entry name" value="N-acetylmuramoyl-L-alanine amidase-like"/>
    <property type="match status" value="1"/>
</dbReference>
<evidence type="ECO:0000313" key="2">
    <source>
        <dbReference type="EMBL" id="RHK64358.1"/>
    </source>
</evidence>
<dbReference type="Gene3D" id="3.40.80.10">
    <property type="entry name" value="Peptidoglycan recognition protein-like"/>
    <property type="match status" value="1"/>
</dbReference>
<sequence>MAYTNSSLVSYTKLSPNHSGQRTHSIDRITPHCVVGQLTAESICGCFTSPSREASCNYGIGKDGKIALCVEEKNRSWCSSSSANDQRAVTIECASDLNAPYAMTTAVYNSLVKLCTDICKRNGKKKLLWLGDKNKTLNYSPKSDEMVLTVHRWFANKSCPGDWLYSRLGDLASKVTAALGGSSSGSTGSILYRVRKSWSDAKSQKGAFNNLDNAKKCADSNAGYSVFDESGKVVYTGKQTGSGSSTGSFLVQVTATDLNIRKGPGTNYAKTGKYTGKGVFTITEVKSGTGSTAGWGKLKSGAGWISLDYAKRV</sequence>
<comment type="caution">
    <text evidence="2">The sequence shown here is derived from an EMBL/GenBank/DDBJ whole genome shotgun (WGS) entry which is preliminary data.</text>
</comment>
<dbReference type="Pfam" id="PF01510">
    <property type="entry name" value="Amidase_2"/>
    <property type="match status" value="1"/>
</dbReference>
<gene>
    <name evidence="2" type="ORF">DW054_06085</name>
</gene>
<name>A0A415H801_9FIRM</name>
<evidence type="ECO:0000259" key="1">
    <source>
        <dbReference type="Pfam" id="PF01510"/>
    </source>
</evidence>
<proteinExistence type="predicted"/>
<dbReference type="Gene3D" id="2.30.30.40">
    <property type="entry name" value="SH3 Domains"/>
    <property type="match status" value="1"/>
</dbReference>
<evidence type="ECO:0000313" key="3">
    <source>
        <dbReference type="Proteomes" id="UP000284152"/>
    </source>
</evidence>
<accession>A0A415H801</accession>
<dbReference type="AlphaFoldDB" id="A0A415H801"/>
<dbReference type="GO" id="GO:0009253">
    <property type="term" value="P:peptidoglycan catabolic process"/>
    <property type="evidence" value="ECO:0007669"/>
    <property type="project" value="InterPro"/>
</dbReference>